<accession>A0AB39UU64</accession>
<dbReference type="AlphaFoldDB" id="A0AB39UU64"/>
<proteinExistence type="predicted"/>
<dbReference type="RefSeq" id="WP_369603028.1">
    <property type="nucleotide sequence ID" value="NZ_CP154858.1"/>
</dbReference>
<sequence>MTFHDHLTSNHGIIFIPKPLVRLKALGRIALNKPSEPGQQLQQDFFSPYGCLGLNGKTGRRLIQVFQKRIFMDINSQTRNNSDDSSLFGLNLNQDASELLPPA</sequence>
<evidence type="ECO:0000313" key="1">
    <source>
        <dbReference type="EMBL" id="XDT71904.1"/>
    </source>
</evidence>
<name>A0AB39UU64_9GAMM</name>
<gene>
    <name evidence="1" type="ORF">AAIA72_14025</name>
</gene>
<organism evidence="1">
    <name type="scientific">Thermohahella caldifontis</name>
    <dbReference type="NCBI Taxonomy" id="3142973"/>
    <lineage>
        <taxon>Bacteria</taxon>
        <taxon>Pseudomonadati</taxon>
        <taxon>Pseudomonadota</taxon>
        <taxon>Gammaproteobacteria</taxon>
        <taxon>Oceanospirillales</taxon>
        <taxon>Hahellaceae</taxon>
        <taxon>Thermohahella</taxon>
    </lineage>
</organism>
<dbReference type="EMBL" id="CP154858">
    <property type="protein sequence ID" value="XDT71904.1"/>
    <property type="molecule type" value="Genomic_DNA"/>
</dbReference>
<protein>
    <submittedName>
        <fullName evidence="1">Uncharacterized protein</fullName>
    </submittedName>
</protein>
<reference evidence="1" key="1">
    <citation type="submission" date="2024-05" db="EMBL/GenBank/DDBJ databases">
        <title>Genome sequencing of novel strain.</title>
        <authorList>
            <person name="Ganbat D."/>
            <person name="Ganbat S."/>
            <person name="Lee S.-J."/>
        </authorList>
    </citation>
    <scope>NUCLEOTIDE SEQUENCE</scope>
    <source>
        <strain evidence="1">SMD15-11</strain>
    </source>
</reference>
<dbReference type="KEGG" id="tcd:AAIA72_14025"/>